<reference evidence="2" key="1">
    <citation type="submission" date="2016-03" db="EMBL/GenBank/DDBJ databases">
        <title>Mechanisms controlling the formation of the plant cell surface in tip-growing cells are functionally conserved among land plants.</title>
        <authorList>
            <person name="Honkanen S."/>
            <person name="Jones V.A."/>
            <person name="Morieri G."/>
            <person name="Champion C."/>
            <person name="Hetherington A.J."/>
            <person name="Kelly S."/>
            <person name="Saint-Marcoux D."/>
            <person name="Proust H."/>
            <person name="Prescott H."/>
            <person name="Dolan L."/>
        </authorList>
    </citation>
    <scope>NUCLEOTIDE SEQUENCE [LARGE SCALE GENOMIC DNA]</scope>
    <source>
        <tissue evidence="2">Whole gametophyte</tissue>
    </source>
</reference>
<feature type="compositionally biased region" description="Polar residues" evidence="1">
    <location>
        <begin position="167"/>
        <end position="181"/>
    </location>
</feature>
<keyword evidence="3" id="KW-1185">Reference proteome</keyword>
<accession>A0A176VE49</accession>
<comment type="caution">
    <text evidence="2">The sequence shown here is derived from an EMBL/GenBank/DDBJ whole genome shotgun (WGS) entry which is preliminary data.</text>
</comment>
<evidence type="ECO:0000313" key="3">
    <source>
        <dbReference type="Proteomes" id="UP000077202"/>
    </source>
</evidence>
<dbReference type="AlphaFoldDB" id="A0A176VE49"/>
<feature type="compositionally biased region" description="Basic and acidic residues" evidence="1">
    <location>
        <begin position="184"/>
        <end position="195"/>
    </location>
</feature>
<evidence type="ECO:0000313" key="2">
    <source>
        <dbReference type="EMBL" id="OAE19090.1"/>
    </source>
</evidence>
<dbReference type="Proteomes" id="UP000077202">
    <property type="component" value="Unassembled WGS sequence"/>
</dbReference>
<name>A0A176VE49_MARPO</name>
<organism evidence="2 3">
    <name type="scientific">Marchantia polymorpha subsp. ruderalis</name>
    <dbReference type="NCBI Taxonomy" id="1480154"/>
    <lineage>
        <taxon>Eukaryota</taxon>
        <taxon>Viridiplantae</taxon>
        <taxon>Streptophyta</taxon>
        <taxon>Embryophyta</taxon>
        <taxon>Marchantiophyta</taxon>
        <taxon>Marchantiopsida</taxon>
        <taxon>Marchantiidae</taxon>
        <taxon>Marchantiales</taxon>
        <taxon>Marchantiaceae</taxon>
        <taxon>Marchantia</taxon>
    </lineage>
</organism>
<feature type="region of interest" description="Disordered" evidence="1">
    <location>
        <begin position="155"/>
        <end position="200"/>
    </location>
</feature>
<evidence type="ECO:0000256" key="1">
    <source>
        <dbReference type="SAM" id="MobiDB-lite"/>
    </source>
</evidence>
<feature type="region of interest" description="Disordered" evidence="1">
    <location>
        <begin position="217"/>
        <end position="236"/>
    </location>
</feature>
<sequence>MPKFGLRTYINQLLVVKLNFLLWGWNWVCAAMVKEWHNGSALDDERLCDNPTIWIIKYWAKVLGQCVEKDEDYTFHSDSVKDDIALALPSAEADKLEDEIEERPKKKRKLQRVTISEIIDQRAGLRVRRSIPTKMRSANVRALSKMKSRWLQIEKKGEEQGGDTEVETSSQSLSPSEQPFVTLTEDKKPSGKKTSDVPAKLAETAVEPIDQVVTYRSSGGGRGEYHCGATGDACGS</sequence>
<protein>
    <submittedName>
        <fullName evidence="2">Uncharacterized protein</fullName>
    </submittedName>
</protein>
<proteinExistence type="predicted"/>
<dbReference type="EMBL" id="LVLJ01003929">
    <property type="protein sequence ID" value="OAE19090.1"/>
    <property type="molecule type" value="Genomic_DNA"/>
</dbReference>
<gene>
    <name evidence="2" type="ORF">AXG93_2062s1010</name>
</gene>